<protein>
    <submittedName>
        <fullName evidence="2">Uncharacterized protein</fullName>
    </submittedName>
</protein>
<comment type="caution">
    <text evidence="2">The sequence shown here is derived from an EMBL/GenBank/DDBJ whole genome shotgun (WGS) entry which is preliminary data.</text>
</comment>
<feature type="compositionally biased region" description="Acidic residues" evidence="1">
    <location>
        <begin position="1"/>
        <end position="12"/>
    </location>
</feature>
<accession>A0ABD2XXK4</accession>
<evidence type="ECO:0000313" key="2">
    <source>
        <dbReference type="EMBL" id="KAL3499658.1"/>
    </source>
</evidence>
<keyword evidence="3" id="KW-1185">Reference proteome</keyword>
<evidence type="ECO:0000313" key="3">
    <source>
        <dbReference type="Proteomes" id="UP001630127"/>
    </source>
</evidence>
<dbReference type="Proteomes" id="UP001630127">
    <property type="component" value="Unassembled WGS sequence"/>
</dbReference>
<dbReference type="EMBL" id="JBJUIK010000016">
    <property type="protein sequence ID" value="KAL3499658.1"/>
    <property type="molecule type" value="Genomic_DNA"/>
</dbReference>
<name>A0ABD2XXK4_9GENT</name>
<gene>
    <name evidence="2" type="ORF">ACH5RR_038751</name>
</gene>
<organism evidence="2 3">
    <name type="scientific">Cinchona calisaya</name>
    <dbReference type="NCBI Taxonomy" id="153742"/>
    <lineage>
        <taxon>Eukaryota</taxon>
        <taxon>Viridiplantae</taxon>
        <taxon>Streptophyta</taxon>
        <taxon>Embryophyta</taxon>
        <taxon>Tracheophyta</taxon>
        <taxon>Spermatophyta</taxon>
        <taxon>Magnoliopsida</taxon>
        <taxon>eudicotyledons</taxon>
        <taxon>Gunneridae</taxon>
        <taxon>Pentapetalae</taxon>
        <taxon>asterids</taxon>
        <taxon>lamiids</taxon>
        <taxon>Gentianales</taxon>
        <taxon>Rubiaceae</taxon>
        <taxon>Cinchonoideae</taxon>
        <taxon>Cinchoneae</taxon>
        <taxon>Cinchona</taxon>
    </lineage>
</organism>
<dbReference type="PANTHER" id="PTHR46274">
    <property type="entry name" value="PHOSPHATIDYLINOSITOL PHOSPHATASE"/>
    <property type="match status" value="1"/>
</dbReference>
<sequence>MRIEEMGEEEEAFGIKERPEEEAEKCSGGGGGGGGVVVWNTKRVLVGVGPGALLYPALVYNVVRNEVQTEFRLSRNFTVCRSKTCAWSPLTSLVLESPKFTSRDLLAFDDGSVVVITKADLDGYDPSQEPGALGNEIWADVSFIYRVRVAGETALTKLSLLWLRCHTRQKVLAEELAEESSCLLRSKQVGDFTVNIHVYSS</sequence>
<dbReference type="PANTHER" id="PTHR46274:SF9">
    <property type="entry name" value="PHOSPHATIDYLGLYCEROPHOSPHATE PHOSPHATASE PTPMT1"/>
    <property type="match status" value="1"/>
</dbReference>
<reference evidence="2 3" key="1">
    <citation type="submission" date="2024-11" db="EMBL/GenBank/DDBJ databases">
        <title>A near-complete genome assembly of Cinchona calisaya.</title>
        <authorList>
            <person name="Lian D.C."/>
            <person name="Zhao X.W."/>
            <person name="Wei L."/>
        </authorList>
    </citation>
    <scope>NUCLEOTIDE SEQUENCE [LARGE SCALE GENOMIC DNA]</scope>
    <source>
        <tissue evidence="2">Nenye</tissue>
    </source>
</reference>
<evidence type="ECO:0000256" key="1">
    <source>
        <dbReference type="SAM" id="MobiDB-lite"/>
    </source>
</evidence>
<proteinExistence type="predicted"/>
<dbReference type="AlphaFoldDB" id="A0ABD2XXK4"/>
<feature type="region of interest" description="Disordered" evidence="1">
    <location>
        <begin position="1"/>
        <end position="31"/>
    </location>
</feature>